<protein>
    <submittedName>
        <fullName evidence="2">Uncharacterized protein</fullName>
    </submittedName>
</protein>
<proteinExistence type="predicted"/>
<organism evidence="2 3">
    <name type="scientific">Treponema saccharophilum DSM 2985</name>
    <dbReference type="NCBI Taxonomy" id="907348"/>
    <lineage>
        <taxon>Bacteria</taxon>
        <taxon>Pseudomonadati</taxon>
        <taxon>Spirochaetota</taxon>
        <taxon>Spirochaetia</taxon>
        <taxon>Spirochaetales</taxon>
        <taxon>Treponemataceae</taxon>
        <taxon>Treponema</taxon>
    </lineage>
</organism>
<feature type="region of interest" description="Disordered" evidence="1">
    <location>
        <begin position="215"/>
        <end position="234"/>
    </location>
</feature>
<evidence type="ECO:0000313" key="3">
    <source>
        <dbReference type="Proteomes" id="UP000003571"/>
    </source>
</evidence>
<accession>H7EN96</accession>
<gene>
    <name evidence="2" type="ORF">TresaDRAFT_0649</name>
</gene>
<dbReference type="AlphaFoldDB" id="H7EN96"/>
<name>H7EN96_9SPIR</name>
<evidence type="ECO:0000256" key="1">
    <source>
        <dbReference type="SAM" id="MobiDB-lite"/>
    </source>
</evidence>
<sequence length="234" mass="26894">MRGKESARRAGKQHLFRAKPSSMYCAPSINHRNALLAQIVDCDPDGRKDERKNDRASGDHNKIRKNLKHIIPLFEKDDAAACHDDKNDCNRHKTNHIGSINEKIISAARLRHFFRLRQEGQSRSVWERTFQKTVWRKIKTRIGFGRRRTLEENSTRASRERGTERNGTESLRQKSHAEFFPSGKDFRWETPERRWGEPGSLTCMGSISCADERSSTIFSPPPAGENTAVRTVIP</sequence>
<feature type="region of interest" description="Disordered" evidence="1">
    <location>
        <begin position="149"/>
        <end position="173"/>
    </location>
</feature>
<evidence type="ECO:0000313" key="2">
    <source>
        <dbReference type="EMBL" id="EIC00824.1"/>
    </source>
</evidence>
<dbReference type="EMBL" id="AGRW01000053">
    <property type="protein sequence ID" value="EIC00824.1"/>
    <property type="molecule type" value="Genomic_DNA"/>
</dbReference>
<comment type="caution">
    <text evidence="2">The sequence shown here is derived from an EMBL/GenBank/DDBJ whole genome shotgun (WGS) entry which is preliminary data.</text>
</comment>
<reference evidence="2 3" key="1">
    <citation type="submission" date="2011-09" db="EMBL/GenBank/DDBJ databases">
        <title>The draft genome of Treponema saccharophilum DSM 2985.</title>
        <authorList>
            <consortium name="US DOE Joint Genome Institute (JGI-PGF)"/>
            <person name="Lucas S."/>
            <person name="Copeland A."/>
            <person name="Lapidus A."/>
            <person name="Glavina del Rio T."/>
            <person name="Dalin E."/>
            <person name="Tice H."/>
            <person name="Bruce D."/>
            <person name="Goodwin L."/>
            <person name="Pitluck S."/>
            <person name="Peters L."/>
            <person name="Kyrpides N."/>
            <person name="Mavromatis K."/>
            <person name="Ivanova N."/>
            <person name="Markowitz V."/>
            <person name="Cheng J.-F."/>
            <person name="Hugenholtz P."/>
            <person name="Woyke T."/>
            <person name="Wu D."/>
            <person name="Gronow S."/>
            <person name="Wellnitz S."/>
            <person name="Brambilla E."/>
            <person name="Klenk H.-P."/>
            <person name="Eisen J.A."/>
        </authorList>
    </citation>
    <scope>NUCLEOTIDE SEQUENCE [LARGE SCALE GENOMIC DNA]</scope>
    <source>
        <strain evidence="2 3">DSM 2985</strain>
    </source>
</reference>
<dbReference type="STRING" id="907348.TresaDRAFT_0649"/>
<keyword evidence="3" id="KW-1185">Reference proteome</keyword>
<dbReference type="Proteomes" id="UP000003571">
    <property type="component" value="Unassembled WGS sequence"/>
</dbReference>